<organism evidence="5 6">
    <name type="scientific">Dissostichus mawsoni</name>
    <name type="common">Antarctic cod</name>
    <dbReference type="NCBI Taxonomy" id="36200"/>
    <lineage>
        <taxon>Eukaryota</taxon>
        <taxon>Metazoa</taxon>
        <taxon>Chordata</taxon>
        <taxon>Craniata</taxon>
        <taxon>Vertebrata</taxon>
        <taxon>Euteleostomi</taxon>
        <taxon>Actinopterygii</taxon>
        <taxon>Neopterygii</taxon>
        <taxon>Teleostei</taxon>
        <taxon>Neoteleostei</taxon>
        <taxon>Acanthomorphata</taxon>
        <taxon>Eupercaria</taxon>
        <taxon>Perciformes</taxon>
        <taxon>Notothenioidei</taxon>
        <taxon>Nototheniidae</taxon>
        <taxon>Dissostichus</taxon>
    </lineage>
</organism>
<dbReference type="HAMAP" id="MF_00235">
    <property type="entry name" value="Adenylate_kinase_Adk"/>
    <property type="match status" value="1"/>
</dbReference>
<dbReference type="Gene3D" id="3.40.50.300">
    <property type="entry name" value="P-loop containing nucleotide triphosphate hydrolases"/>
    <property type="match status" value="3"/>
</dbReference>
<evidence type="ECO:0008006" key="7">
    <source>
        <dbReference type="Google" id="ProtNLM"/>
    </source>
</evidence>
<evidence type="ECO:0000313" key="6">
    <source>
        <dbReference type="Proteomes" id="UP000518266"/>
    </source>
</evidence>
<evidence type="ECO:0000256" key="4">
    <source>
        <dbReference type="SAM" id="MobiDB-lite"/>
    </source>
</evidence>
<sequence>MVRAEAGAVGGETHRITEEGGARSTLTEPRHREKKTKTKKRSGQVVISEEIRLEMNTNDAKEYLARREIPQLFESLLTGLMYYRPDDPIDYLEGCLKKAKELGGPEKVRWDTFVGQEKKSLPPLNGGQSRRSLFRNVLPDSPNFPYRRYDRLPPISQFSIESDSDLSETAELIEEYEVFDPSRPRPKVILVIGGPGSGKGTQSLKIAERYGFQYVSETTITEIKQKIMKIPDASGIVIDGFPRDVGQALSFEDQICTPDLVVFLACTNHRLKERLQKRAEQQGRPDDNPKAIDRRLTNFKQNTIPLVKYFQERGHIVTLDADRDEEEVFCDISMTLDNKLFSSKEPAAGPSELDLSLLGETSMADVACKYDEVEEDEEIGYAEGTTESGPGSGKSLQCERMEERFGLRHVALGDLLCNELQSHGDRGRQLRDVLERGGTLPEDTLLELLCDAVSASVRQGKGIVICGFLRDLRRAEEYQAKMGEPDAVLLLSCCTDTMSSRLQSRNRSSFVPPAADREGALHRRVESSCSDSQAVADHYESKKLLHTVTAFRERFVFIQCGWRQLTLRVGGLIPSQGSSSSHIIFKGPLPGSDGELLISTTSSPSTPKLCCPGGPPVQTFSPPSLKTSLHTDTHSLNCMSPKWRESKGKGNRDESVCECVSVCVFEGCVCVFVCVLFVCVQSVVCIGRTSYSLRPKTNPPLRHFSRSDFSHCDS</sequence>
<dbReference type="Proteomes" id="UP000518266">
    <property type="component" value="Unassembled WGS sequence"/>
</dbReference>
<dbReference type="GO" id="GO:0019205">
    <property type="term" value="F:nucleobase-containing compound kinase activity"/>
    <property type="evidence" value="ECO:0007669"/>
    <property type="project" value="InterPro"/>
</dbReference>
<dbReference type="CDD" id="cd22978">
    <property type="entry name" value="DD_AK5"/>
    <property type="match status" value="1"/>
</dbReference>
<reference evidence="5 6" key="1">
    <citation type="submission" date="2020-03" db="EMBL/GenBank/DDBJ databases">
        <title>Dissostichus mawsoni Genome sequencing and assembly.</title>
        <authorList>
            <person name="Park H."/>
        </authorList>
    </citation>
    <scope>NUCLEOTIDE SEQUENCE [LARGE SCALE GENOMIC DNA]</scope>
    <source>
        <strain evidence="5">DM0001</strain>
        <tissue evidence="5">Muscle</tissue>
    </source>
</reference>
<keyword evidence="2" id="KW-0547">Nucleotide-binding</keyword>
<feature type="compositionally biased region" description="Basic and acidic residues" evidence="4">
    <location>
        <begin position="12"/>
        <end position="21"/>
    </location>
</feature>
<feature type="region of interest" description="Disordered" evidence="4">
    <location>
        <begin position="1"/>
        <end position="43"/>
    </location>
</feature>
<keyword evidence="3" id="KW-0418">Kinase</keyword>
<evidence type="ECO:0000256" key="1">
    <source>
        <dbReference type="ARBA" id="ARBA00022679"/>
    </source>
</evidence>
<evidence type="ECO:0000256" key="2">
    <source>
        <dbReference type="ARBA" id="ARBA00022741"/>
    </source>
</evidence>
<dbReference type="EMBL" id="JAAKFY010000004">
    <property type="protein sequence ID" value="KAF3857952.1"/>
    <property type="molecule type" value="Genomic_DNA"/>
</dbReference>
<dbReference type="GO" id="GO:0005524">
    <property type="term" value="F:ATP binding"/>
    <property type="evidence" value="ECO:0007669"/>
    <property type="project" value="InterPro"/>
</dbReference>
<dbReference type="InterPro" id="IPR000850">
    <property type="entry name" value="Adenylat/UMP-CMP_kin"/>
</dbReference>
<dbReference type="CDD" id="cd01428">
    <property type="entry name" value="ADK"/>
    <property type="match status" value="1"/>
</dbReference>
<feature type="compositionally biased region" description="Basic residues" evidence="4">
    <location>
        <begin position="32"/>
        <end position="42"/>
    </location>
</feature>
<proteinExistence type="inferred from homology"/>
<dbReference type="SUPFAM" id="SSF47391">
    <property type="entry name" value="Dimerization-anchoring domain of cAMP-dependent PK regulatory subunit"/>
    <property type="match status" value="1"/>
</dbReference>
<accession>A0A7J5Z806</accession>
<comment type="caution">
    <text evidence="5">The sequence shown here is derived from an EMBL/GenBank/DDBJ whole genome shotgun (WGS) entry which is preliminary data.</text>
</comment>
<dbReference type="PROSITE" id="PS00113">
    <property type="entry name" value="ADENYLATE_KINASE"/>
    <property type="match status" value="1"/>
</dbReference>
<keyword evidence="1" id="KW-0808">Transferase</keyword>
<dbReference type="AlphaFoldDB" id="A0A7J5Z806"/>
<evidence type="ECO:0000256" key="3">
    <source>
        <dbReference type="ARBA" id="ARBA00022777"/>
    </source>
</evidence>
<protein>
    <recommendedName>
        <fullName evidence="7">Nucleoside-diphosphate kinase</fullName>
    </recommendedName>
</protein>
<dbReference type="OrthoDB" id="6436361at2759"/>
<gene>
    <name evidence="5" type="ORF">F7725_011153</name>
</gene>
<dbReference type="InterPro" id="IPR027417">
    <property type="entry name" value="P-loop_NTPase"/>
</dbReference>
<dbReference type="PANTHER" id="PTHR23359">
    <property type="entry name" value="NUCLEOTIDE KINASE"/>
    <property type="match status" value="1"/>
</dbReference>
<name>A0A7J5Z806_DISMA</name>
<evidence type="ECO:0000313" key="5">
    <source>
        <dbReference type="EMBL" id="KAF3857952.1"/>
    </source>
</evidence>
<dbReference type="GO" id="GO:0006139">
    <property type="term" value="P:nucleobase-containing compound metabolic process"/>
    <property type="evidence" value="ECO:0007669"/>
    <property type="project" value="InterPro"/>
</dbReference>
<dbReference type="Pfam" id="PF00406">
    <property type="entry name" value="ADK"/>
    <property type="match status" value="2"/>
</dbReference>
<dbReference type="SUPFAM" id="SSF52540">
    <property type="entry name" value="P-loop containing nucleoside triphosphate hydrolases"/>
    <property type="match status" value="2"/>
</dbReference>
<dbReference type="InterPro" id="IPR033690">
    <property type="entry name" value="Adenylat_kinase_CS"/>
</dbReference>
<keyword evidence="6" id="KW-1185">Reference proteome</keyword>